<dbReference type="EMBL" id="JAQOWY010000939">
    <property type="protein sequence ID" value="KAK1837989.1"/>
    <property type="molecule type" value="Genomic_DNA"/>
</dbReference>
<reference evidence="2" key="1">
    <citation type="submission" date="2023-01" db="EMBL/GenBank/DDBJ databases">
        <title>Colletotrichum chrysophilum M932 genome sequence.</title>
        <authorList>
            <person name="Baroncelli R."/>
        </authorList>
    </citation>
    <scope>NUCLEOTIDE SEQUENCE</scope>
    <source>
        <strain evidence="2">M932</strain>
    </source>
</reference>
<keyword evidence="3" id="KW-1185">Reference proteome</keyword>
<sequence length="69" mass="7659">MKNPRNRGDVGCYLRFSMITLSRDFPILHSAGKQISLSRSEHVISMIDVSKQSPSQAARTASRETVTPP</sequence>
<comment type="caution">
    <text evidence="2">The sequence shown here is derived from an EMBL/GenBank/DDBJ whole genome shotgun (WGS) entry which is preliminary data.</text>
</comment>
<feature type="region of interest" description="Disordered" evidence="1">
    <location>
        <begin position="48"/>
        <end position="69"/>
    </location>
</feature>
<dbReference type="Proteomes" id="UP001243330">
    <property type="component" value="Unassembled WGS sequence"/>
</dbReference>
<gene>
    <name evidence="2" type="ORF">CCHR01_19383</name>
</gene>
<accession>A0AAD9E565</accession>
<evidence type="ECO:0000256" key="1">
    <source>
        <dbReference type="SAM" id="MobiDB-lite"/>
    </source>
</evidence>
<proteinExistence type="predicted"/>
<dbReference type="AlphaFoldDB" id="A0AAD9E565"/>
<name>A0AAD9E565_9PEZI</name>
<feature type="compositionally biased region" description="Polar residues" evidence="1">
    <location>
        <begin position="50"/>
        <end position="69"/>
    </location>
</feature>
<protein>
    <submittedName>
        <fullName evidence="2">Uncharacterized protein</fullName>
    </submittedName>
</protein>
<evidence type="ECO:0000313" key="3">
    <source>
        <dbReference type="Proteomes" id="UP001243330"/>
    </source>
</evidence>
<evidence type="ECO:0000313" key="2">
    <source>
        <dbReference type="EMBL" id="KAK1837989.1"/>
    </source>
</evidence>
<organism evidence="2 3">
    <name type="scientific">Colletotrichum chrysophilum</name>
    <dbReference type="NCBI Taxonomy" id="1836956"/>
    <lineage>
        <taxon>Eukaryota</taxon>
        <taxon>Fungi</taxon>
        <taxon>Dikarya</taxon>
        <taxon>Ascomycota</taxon>
        <taxon>Pezizomycotina</taxon>
        <taxon>Sordariomycetes</taxon>
        <taxon>Hypocreomycetidae</taxon>
        <taxon>Glomerellales</taxon>
        <taxon>Glomerellaceae</taxon>
        <taxon>Colletotrichum</taxon>
        <taxon>Colletotrichum gloeosporioides species complex</taxon>
    </lineage>
</organism>